<accession>E4KQH4</accession>
<name>E4KQH4_9LACT</name>
<dbReference type="OrthoDB" id="2068092at2"/>
<organism evidence="1 2">
    <name type="scientific">Eremococcus coleocola ACS-139-V-Col8</name>
    <dbReference type="NCBI Taxonomy" id="908337"/>
    <lineage>
        <taxon>Bacteria</taxon>
        <taxon>Bacillati</taxon>
        <taxon>Bacillota</taxon>
        <taxon>Bacilli</taxon>
        <taxon>Lactobacillales</taxon>
        <taxon>Aerococcaceae</taxon>
        <taxon>Eremococcus</taxon>
    </lineage>
</organism>
<sequence length="86" mass="9800">MIKGKTRTGFKYELDEARLDDYEIVEMLADFDNNPSVMSKLLSMLMGDDQVKALKEHLRGENGIVSLSGMMNEVIDIFQTNKEVKN</sequence>
<keyword evidence="2" id="KW-1185">Reference proteome</keyword>
<dbReference type="AlphaFoldDB" id="E4KQH4"/>
<reference evidence="1 2" key="1">
    <citation type="submission" date="2010-10" db="EMBL/GenBank/DDBJ databases">
        <authorList>
            <person name="Durkin A.S."/>
            <person name="Madupu R."/>
            <person name="Torralba M."/>
            <person name="Gillis M."/>
            <person name="Methe B."/>
            <person name="Sutton G."/>
            <person name="Nelson K.E."/>
        </authorList>
    </citation>
    <scope>NUCLEOTIDE SEQUENCE [LARGE SCALE GENOMIC DNA]</scope>
    <source>
        <strain evidence="1 2">ACS-139-V-Col8</strain>
    </source>
</reference>
<proteinExistence type="predicted"/>
<evidence type="ECO:0000313" key="1">
    <source>
        <dbReference type="EMBL" id="EFR30797.1"/>
    </source>
</evidence>
<dbReference type="EMBL" id="AENN01000017">
    <property type="protein sequence ID" value="EFR30797.1"/>
    <property type="molecule type" value="Genomic_DNA"/>
</dbReference>
<dbReference type="STRING" id="908337.HMPREF9257_0531"/>
<comment type="caution">
    <text evidence="1">The sequence shown here is derived from an EMBL/GenBank/DDBJ whole genome shotgun (WGS) entry which is preliminary data.</text>
</comment>
<evidence type="ECO:0008006" key="3">
    <source>
        <dbReference type="Google" id="ProtNLM"/>
    </source>
</evidence>
<dbReference type="Proteomes" id="UP000005990">
    <property type="component" value="Unassembled WGS sequence"/>
</dbReference>
<dbReference type="eggNOG" id="ENOG5033HNI">
    <property type="taxonomic scope" value="Bacteria"/>
</dbReference>
<protein>
    <recommendedName>
        <fullName evidence="3">Phage protein</fullName>
    </recommendedName>
</protein>
<evidence type="ECO:0000313" key="2">
    <source>
        <dbReference type="Proteomes" id="UP000005990"/>
    </source>
</evidence>
<dbReference type="RefSeq" id="WP_006418957.1">
    <property type="nucleotide sequence ID" value="NZ_AENN01000017.1"/>
</dbReference>
<gene>
    <name evidence="1" type="ORF">HMPREF9257_0531</name>
</gene>